<sequence>MKKIILTLLLITNSVFSQDSGEKRDTMFLFFNTKFYKNIKLSKTETKKELHYRYIWSTDSPVNSIELVVDTKRSKVKVNREKIWAPNEKYGISWFEDELKNTKVIYIVEKINNKEKVKRVLKVNPDIVVL</sequence>
<protein>
    <submittedName>
        <fullName evidence="1">Uncharacterized protein</fullName>
    </submittedName>
</protein>
<keyword evidence="2" id="KW-1185">Reference proteome</keyword>
<gene>
    <name evidence="1" type="ORF">ACFFLS_08980</name>
</gene>
<proteinExistence type="predicted"/>
<name>A0ABV6BSZ1_9FLAO</name>
<organism evidence="1 2">
    <name type="scientific">Flavobacterium procerum</name>
    <dbReference type="NCBI Taxonomy" id="1455569"/>
    <lineage>
        <taxon>Bacteria</taxon>
        <taxon>Pseudomonadati</taxon>
        <taxon>Bacteroidota</taxon>
        <taxon>Flavobacteriia</taxon>
        <taxon>Flavobacteriales</taxon>
        <taxon>Flavobacteriaceae</taxon>
        <taxon>Flavobacterium</taxon>
    </lineage>
</organism>
<dbReference type="RefSeq" id="WP_379686248.1">
    <property type="nucleotide sequence ID" value="NZ_JBHLYW010000007.1"/>
</dbReference>
<dbReference type="EMBL" id="JBHLYW010000007">
    <property type="protein sequence ID" value="MFC0077174.1"/>
    <property type="molecule type" value="Genomic_DNA"/>
</dbReference>
<comment type="caution">
    <text evidence="1">The sequence shown here is derived from an EMBL/GenBank/DDBJ whole genome shotgun (WGS) entry which is preliminary data.</text>
</comment>
<reference evidence="1 2" key="1">
    <citation type="submission" date="2024-09" db="EMBL/GenBank/DDBJ databases">
        <authorList>
            <person name="Sun Q."/>
            <person name="Mori K."/>
        </authorList>
    </citation>
    <scope>NUCLEOTIDE SEQUENCE [LARGE SCALE GENOMIC DNA]</scope>
    <source>
        <strain evidence="1 2">CGMCC 1.12926</strain>
    </source>
</reference>
<accession>A0ABV6BSZ1</accession>
<evidence type="ECO:0000313" key="2">
    <source>
        <dbReference type="Proteomes" id="UP001589734"/>
    </source>
</evidence>
<dbReference type="Proteomes" id="UP001589734">
    <property type="component" value="Unassembled WGS sequence"/>
</dbReference>
<evidence type="ECO:0000313" key="1">
    <source>
        <dbReference type="EMBL" id="MFC0077174.1"/>
    </source>
</evidence>